<dbReference type="Pfam" id="PF13637">
    <property type="entry name" value="Ank_4"/>
    <property type="match status" value="1"/>
</dbReference>
<dbReference type="Gene3D" id="1.25.40.20">
    <property type="entry name" value="Ankyrin repeat-containing domain"/>
    <property type="match status" value="5"/>
</dbReference>
<feature type="region of interest" description="Disordered" evidence="4">
    <location>
        <begin position="546"/>
        <end position="573"/>
    </location>
</feature>
<evidence type="ECO:0000256" key="4">
    <source>
        <dbReference type="SAM" id="MobiDB-lite"/>
    </source>
</evidence>
<feature type="repeat" description="ANK" evidence="3">
    <location>
        <begin position="186"/>
        <end position="218"/>
    </location>
</feature>
<dbReference type="PROSITE" id="PS50088">
    <property type="entry name" value="ANK_REPEAT"/>
    <property type="match status" value="5"/>
</dbReference>
<dbReference type="SMART" id="SM00248">
    <property type="entry name" value="ANK"/>
    <property type="match status" value="11"/>
</dbReference>
<proteinExistence type="predicted"/>
<dbReference type="AlphaFoldDB" id="A0AAW1KMI6"/>
<dbReference type="PROSITE" id="PS50297">
    <property type="entry name" value="ANK_REP_REGION"/>
    <property type="match status" value="5"/>
</dbReference>
<accession>A0AAW1KMI6</accession>
<evidence type="ECO:0000313" key="5">
    <source>
        <dbReference type="EMBL" id="KAK9720568.1"/>
    </source>
</evidence>
<dbReference type="InterPro" id="IPR036770">
    <property type="entry name" value="Ankyrin_rpt-contain_sf"/>
</dbReference>
<comment type="caution">
    <text evidence="5">The sequence shown here is derived from an EMBL/GenBank/DDBJ whole genome shotgun (WGS) entry which is preliminary data.</text>
</comment>
<feature type="repeat" description="ANK" evidence="3">
    <location>
        <begin position="153"/>
        <end position="185"/>
    </location>
</feature>
<organism evidence="5 6">
    <name type="scientific">Popillia japonica</name>
    <name type="common">Japanese beetle</name>
    <dbReference type="NCBI Taxonomy" id="7064"/>
    <lineage>
        <taxon>Eukaryota</taxon>
        <taxon>Metazoa</taxon>
        <taxon>Ecdysozoa</taxon>
        <taxon>Arthropoda</taxon>
        <taxon>Hexapoda</taxon>
        <taxon>Insecta</taxon>
        <taxon>Pterygota</taxon>
        <taxon>Neoptera</taxon>
        <taxon>Endopterygota</taxon>
        <taxon>Coleoptera</taxon>
        <taxon>Polyphaga</taxon>
        <taxon>Scarabaeiformia</taxon>
        <taxon>Scarabaeidae</taxon>
        <taxon>Rutelinae</taxon>
        <taxon>Popillia</taxon>
    </lineage>
</organism>
<dbReference type="InterPro" id="IPR002110">
    <property type="entry name" value="Ankyrin_rpt"/>
</dbReference>
<keyword evidence="2 3" id="KW-0040">ANK repeat</keyword>
<feature type="region of interest" description="Disordered" evidence="4">
    <location>
        <begin position="416"/>
        <end position="445"/>
    </location>
</feature>
<name>A0AAW1KMI6_POPJA</name>
<feature type="repeat" description="ANK" evidence="3">
    <location>
        <begin position="261"/>
        <end position="293"/>
    </location>
</feature>
<evidence type="ECO:0000313" key="6">
    <source>
        <dbReference type="Proteomes" id="UP001458880"/>
    </source>
</evidence>
<dbReference type="EMBL" id="JASPKY010000209">
    <property type="protein sequence ID" value="KAK9720568.1"/>
    <property type="molecule type" value="Genomic_DNA"/>
</dbReference>
<keyword evidence="6" id="KW-1185">Reference proteome</keyword>
<dbReference type="PRINTS" id="PR01415">
    <property type="entry name" value="ANKYRIN"/>
</dbReference>
<dbReference type="PANTHER" id="PTHR24166">
    <property type="entry name" value="ROLLING PEBBLES, ISOFORM B"/>
    <property type="match status" value="1"/>
</dbReference>
<gene>
    <name evidence="5" type="ORF">QE152_g22001</name>
</gene>
<reference evidence="5 6" key="1">
    <citation type="journal article" date="2024" name="BMC Genomics">
        <title>De novo assembly and annotation of Popillia japonica's genome with initial clues to its potential as an invasive pest.</title>
        <authorList>
            <person name="Cucini C."/>
            <person name="Boschi S."/>
            <person name="Funari R."/>
            <person name="Cardaioli E."/>
            <person name="Iannotti N."/>
            <person name="Marturano G."/>
            <person name="Paoli F."/>
            <person name="Bruttini M."/>
            <person name="Carapelli A."/>
            <person name="Frati F."/>
            <person name="Nardi F."/>
        </authorList>
    </citation>
    <scope>NUCLEOTIDE SEQUENCE [LARGE SCALE GENOMIC DNA]</scope>
    <source>
        <strain evidence="5">DMR45628</strain>
    </source>
</reference>
<keyword evidence="1" id="KW-0677">Repeat</keyword>
<feature type="compositionally biased region" description="Basic and acidic residues" evidence="4">
    <location>
        <begin position="417"/>
        <end position="428"/>
    </location>
</feature>
<dbReference type="InterPro" id="IPR050889">
    <property type="entry name" value="Dendritic_Spine_Reg/Scaffold"/>
</dbReference>
<dbReference type="SUPFAM" id="SSF48403">
    <property type="entry name" value="Ankyrin repeat"/>
    <property type="match status" value="2"/>
</dbReference>
<dbReference type="PANTHER" id="PTHR24166:SF52">
    <property type="entry name" value="ANKYRIN REPEAT DOMAIN-CONTAINING PROTEIN 65"/>
    <property type="match status" value="1"/>
</dbReference>
<protein>
    <submittedName>
        <fullName evidence="5">Ankyrin repeats (3 copies)</fullName>
    </submittedName>
</protein>
<dbReference type="Pfam" id="PF12796">
    <property type="entry name" value="Ank_2"/>
    <property type="match status" value="2"/>
</dbReference>
<evidence type="ECO:0000256" key="1">
    <source>
        <dbReference type="ARBA" id="ARBA00022737"/>
    </source>
</evidence>
<feature type="repeat" description="ANK" evidence="3">
    <location>
        <begin position="219"/>
        <end position="260"/>
    </location>
</feature>
<dbReference type="Proteomes" id="UP001458880">
    <property type="component" value="Unassembled WGS sequence"/>
</dbReference>
<feature type="repeat" description="ANK" evidence="3">
    <location>
        <begin position="120"/>
        <end position="152"/>
    </location>
</feature>
<sequence length="735" mass="81952">MGYLNEVQLLLNYYADQHVKDLDGITPRDIAIKANNLDIVHLFVKAEGDGISIEPASTRFFVVRPESKKYAEELVDGILSKTEPNIHKTYTNEATFTDKFVASEKLLVRTRKSVNVQNNHGNSPLIEAANTENIDIIKLLLNRGAYIDIQNKQGSTALHIAISNKIFTNAELLLDAGADLNIVDQYNNTPLHLAIFFEHFHAAKLLLNKGASLNIPNFFGCTPLHFAIAKGDIKITQLLLAKEIVRLLLDNGVDINCQDNFGYTPLHLAIMKEDRNTVNMLLERGSNFNIIDKSGNTPLDTARLKALERITKELSKRETSTAVQFTGDYVIMHMHTLNNNFNIIKLLLQKGAISRSSGVQSNIDVVKVRLDQGTDTEGNLPSIYDALAISDENIIKVLMDKLNNVKNISETDSLIEEVSKRDENHTTPDRNSYPDVADNGGNDHLNNSPEGLDKFELHLNSDHDVAAFQRAICEGNIDIKGAISRSSGVQSNIDVVKVRLDQGTDTEGNLPSIYDALAISDENIIKVLMDKLNNVKNISETDSLIEEVSKRDENHTTPDRNSYPDVADNGGNDHLNNSPEGLDKFELHLNSDHDVAAFQRAICEGNIDIVESFLHSGMNVNIQFENGKTPLRLAASLIPIALQSFVQRTYVHIVLVIKTSFSVFFVSFLFEPYYPYPASVYWLSVQTPPRGDGCVLGESHGKPFHPRRNRPETVGELINADVNHVDQFDQWFPIL</sequence>
<feature type="compositionally biased region" description="Basic and acidic residues" evidence="4">
    <location>
        <begin position="547"/>
        <end position="558"/>
    </location>
</feature>
<evidence type="ECO:0000256" key="3">
    <source>
        <dbReference type="PROSITE-ProRule" id="PRU00023"/>
    </source>
</evidence>
<evidence type="ECO:0000256" key="2">
    <source>
        <dbReference type="ARBA" id="ARBA00023043"/>
    </source>
</evidence>